<dbReference type="AlphaFoldDB" id="A0A8B7P8J9"/>
<dbReference type="GeneID" id="108677732"/>
<sequence length="120" mass="13503">MGKAGVLVLALVALTCTHECQAQDWSAVTNLLLNKILALWKEDSVQFMGSECHYRQKPKIYRWQLYYVGNFSCNKFFGIEGSGKGRSPVTAKRDSIIDFLNKAQTAGLLSKEEVDKWLQG</sequence>
<dbReference type="OrthoDB" id="6353528at2759"/>
<keyword evidence="4" id="KW-1185">Reference proteome</keyword>
<dbReference type="InterPro" id="IPR024509">
    <property type="entry name" value="Anti-LPS_factor/Scygonadin"/>
</dbReference>
<gene>
    <name evidence="5 6" type="primary">LOC108677732</name>
</gene>
<keyword evidence="1" id="KW-0929">Antimicrobial</keyword>
<dbReference type="RefSeq" id="XP_047739621.1">
    <property type="nucleotide sequence ID" value="XM_047883665.1"/>
</dbReference>
<proteinExistence type="predicted"/>
<dbReference type="Proteomes" id="UP000694843">
    <property type="component" value="Unplaced"/>
</dbReference>
<organism evidence="4 5">
    <name type="scientific">Hyalella azteca</name>
    <name type="common">Amphipod</name>
    <dbReference type="NCBI Taxonomy" id="294128"/>
    <lineage>
        <taxon>Eukaryota</taxon>
        <taxon>Metazoa</taxon>
        <taxon>Ecdysozoa</taxon>
        <taxon>Arthropoda</taxon>
        <taxon>Crustacea</taxon>
        <taxon>Multicrustacea</taxon>
        <taxon>Malacostraca</taxon>
        <taxon>Eumalacostraca</taxon>
        <taxon>Peracarida</taxon>
        <taxon>Amphipoda</taxon>
        <taxon>Senticaudata</taxon>
        <taxon>Talitrida</taxon>
        <taxon>Talitroidea</taxon>
        <taxon>Hyalellidae</taxon>
        <taxon>Hyalella</taxon>
    </lineage>
</organism>
<dbReference type="RefSeq" id="XP_018021491.1">
    <property type="nucleotide sequence ID" value="XM_018166002.2"/>
</dbReference>
<evidence type="ECO:0000256" key="2">
    <source>
        <dbReference type="ARBA" id="ARBA00023022"/>
    </source>
</evidence>
<keyword evidence="3" id="KW-0732">Signal</keyword>
<accession>A0A8B7P8J9</accession>
<protein>
    <submittedName>
        <fullName evidence="5 6">Anti-lipopolysaccharide factor</fullName>
    </submittedName>
</protein>
<keyword evidence="2" id="KW-0044">Antibiotic</keyword>
<dbReference type="InterPro" id="IPR038539">
    <property type="entry name" value="Anti-LPS_factor/Scygonadin_sf"/>
</dbReference>
<evidence type="ECO:0000256" key="3">
    <source>
        <dbReference type="SAM" id="SignalP"/>
    </source>
</evidence>
<reference evidence="5 6" key="1">
    <citation type="submission" date="2025-04" db="UniProtKB">
        <authorList>
            <consortium name="RefSeq"/>
        </authorList>
    </citation>
    <scope>IDENTIFICATION</scope>
    <source>
        <tissue evidence="5 6">Whole organism</tissue>
    </source>
</reference>
<evidence type="ECO:0000313" key="4">
    <source>
        <dbReference type="Proteomes" id="UP000694843"/>
    </source>
</evidence>
<dbReference type="Pfam" id="PF11630">
    <property type="entry name" value="Anti-LPS-SCYG"/>
    <property type="match status" value="1"/>
</dbReference>
<dbReference type="GO" id="GO:0042742">
    <property type="term" value="P:defense response to bacterium"/>
    <property type="evidence" value="ECO:0007669"/>
    <property type="project" value="UniProtKB-KW"/>
</dbReference>
<name>A0A8B7P8J9_HYAAZ</name>
<feature type="chain" id="PRO_5044664443" evidence="3">
    <location>
        <begin position="23"/>
        <end position="120"/>
    </location>
</feature>
<feature type="signal peptide" evidence="3">
    <location>
        <begin position="1"/>
        <end position="22"/>
    </location>
</feature>
<evidence type="ECO:0000256" key="1">
    <source>
        <dbReference type="ARBA" id="ARBA00022529"/>
    </source>
</evidence>
<evidence type="ECO:0000313" key="6">
    <source>
        <dbReference type="RefSeq" id="XP_047739621.1"/>
    </source>
</evidence>
<evidence type="ECO:0000313" key="5">
    <source>
        <dbReference type="RefSeq" id="XP_018021491.1"/>
    </source>
</evidence>
<dbReference type="KEGG" id="hazt:108677732"/>
<dbReference type="Gene3D" id="3.30.160.320">
    <property type="match status" value="1"/>
</dbReference>